<accession>A0A397SNG9</accession>
<dbReference type="AlphaFoldDB" id="A0A397SNG9"/>
<proteinExistence type="predicted"/>
<reference evidence="1 2" key="1">
    <citation type="submission" date="2018-06" db="EMBL/GenBank/DDBJ databases">
        <title>Comparative genomics reveals the genomic features of Rhizophagus irregularis, R. cerebriforme, R. diaphanum and Gigaspora rosea, and their symbiotic lifestyle signature.</title>
        <authorList>
            <person name="Morin E."/>
            <person name="San Clemente H."/>
            <person name="Chen E.C.H."/>
            <person name="De La Providencia I."/>
            <person name="Hainaut M."/>
            <person name="Kuo A."/>
            <person name="Kohler A."/>
            <person name="Murat C."/>
            <person name="Tang N."/>
            <person name="Roy S."/>
            <person name="Loubradou J."/>
            <person name="Henrissat B."/>
            <person name="Grigoriev I.V."/>
            <person name="Corradi N."/>
            <person name="Roux C."/>
            <person name="Martin F.M."/>
        </authorList>
    </citation>
    <scope>NUCLEOTIDE SEQUENCE [LARGE SCALE GENOMIC DNA]</scope>
    <source>
        <strain evidence="1 2">DAOM 227022</strain>
    </source>
</reference>
<evidence type="ECO:0000313" key="1">
    <source>
        <dbReference type="EMBL" id="RIA87232.1"/>
    </source>
</evidence>
<protein>
    <submittedName>
        <fullName evidence="1">Uncharacterized protein</fullName>
    </submittedName>
</protein>
<sequence length="170" mass="20162">MALTILNILVACLSDESNEFLYKNEIFISTYTSKPPLFNYPEFYLSELHCNSGSYSGLSSEFFYQLSQICHNVTFLKLQSLSILYNFSNPEYIMKFLENNGKKLKEFYRKEVGHDLNLSIVKTLNNNELDTLRIIFNSCQYLESTEICQYCFQRFRIFFYKLENRESKNI</sequence>
<gene>
    <name evidence="1" type="ORF">C1645_828059</name>
</gene>
<dbReference type="Proteomes" id="UP000265703">
    <property type="component" value="Unassembled WGS sequence"/>
</dbReference>
<keyword evidence="2" id="KW-1185">Reference proteome</keyword>
<dbReference type="OrthoDB" id="2382875at2759"/>
<evidence type="ECO:0000313" key="2">
    <source>
        <dbReference type="Proteomes" id="UP000265703"/>
    </source>
</evidence>
<comment type="caution">
    <text evidence="1">The sequence shown here is derived from an EMBL/GenBank/DDBJ whole genome shotgun (WGS) entry which is preliminary data.</text>
</comment>
<name>A0A397SNG9_9GLOM</name>
<dbReference type="EMBL" id="QKYT01000319">
    <property type="protein sequence ID" value="RIA87232.1"/>
    <property type="molecule type" value="Genomic_DNA"/>
</dbReference>
<organism evidence="1 2">
    <name type="scientific">Glomus cerebriforme</name>
    <dbReference type="NCBI Taxonomy" id="658196"/>
    <lineage>
        <taxon>Eukaryota</taxon>
        <taxon>Fungi</taxon>
        <taxon>Fungi incertae sedis</taxon>
        <taxon>Mucoromycota</taxon>
        <taxon>Glomeromycotina</taxon>
        <taxon>Glomeromycetes</taxon>
        <taxon>Glomerales</taxon>
        <taxon>Glomeraceae</taxon>
        <taxon>Glomus</taxon>
    </lineage>
</organism>